<evidence type="ECO:0000259" key="8">
    <source>
        <dbReference type="Pfam" id="PF00717"/>
    </source>
</evidence>
<dbReference type="CDD" id="cd06529">
    <property type="entry name" value="S24_LexA-like"/>
    <property type="match status" value="1"/>
</dbReference>
<accession>A0A1H4E258</accession>
<evidence type="ECO:0000256" key="2">
    <source>
        <dbReference type="ARBA" id="ARBA00022763"/>
    </source>
</evidence>
<evidence type="ECO:0000313" key="9">
    <source>
        <dbReference type="EMBL" id="SEA79134.1"/>
    </source>
</evidence>
<evidence type="ECO:0000256" key="3">
    <source>
        <dbReference type="ARBA" id="ARBA00022801"/>
    </source>
</evidence>
<sequence>MAATPLFASEQRPEWLGAPTTDAGRALPMFLNTVAAGFPSPAQDYLESSLDLHELLIKHPTATFFVRARGDSMRGAAIFDGDILLVDRALQAQHQDIVIASVNGDMTVKRLLLKPEPMLQAANPKYPSIRLDDSLDFEVFGVVSSVIHQLKR</sequence>
<dbReference type="PANTHER" id="PTHR33516:SF2">
    <property type="entry name" value="LEXA REPRESSOR-RELATED"/>
    <property type="match status" value="1"/>
</dbReference>
<dbReference type="GO" id="GO:0009432">
    <property type="term" value="P:SOS response"/>
    <property type="evidence" value="ECO:0007669"/>
    <property type="project" value="UniProtKB-KW"/>
</dbReference>
<dbReference type="OrthoDB" id="9787787at2"/>
<evidence type="ECO:0000256" key="6">
    <source>
        <dbReference type="ARBA" id="ARBA00023236"/>
    </source>
</evidence>
<dbReference type="GO" id="GO:0016787">
    <property type="term" value="F:hydrolase activity"/>
    <property type="evidence" value="ECO:0007669"/>
    <property type="project" value="UniProtKB-KW"/>
</dbReference>
<evidence type="ECO:0000313" key="10">
    <source>
        <dbReference type="Proteomes" id="UP000198773"/>
    </source>
</evidence>
<dbReference type="PRINTS" id="PR00726">
    <property type="entry name" value="LEXASERPTASE"/>
</dbReference>
<reference evidence="9 10" key="1">
    <citation type="submission" date="2016-10" db="EMBL/GenBank/DDBJ databases">
        <authorList>
            <person name="de Groot N.N."/>
        </authorList>
    </citation>
    <scope>NUCLEOTIDE SEQUENCE [LARGE SCALE GENOMIC DNA]</scope>
    <source>
        <strain evidence="9 10">CGMCC 1.3430</strain>
    </source>
</reference>
<evidence type="ECO:0000256" key="1">
    <source>
        <dbReference type="ARBA" id="ARBA00007484"/>
    </source>
</evidence>
<dbReference type="PANTHER" id="PTHR33516">
    <property type="entry name" value="LEXA REPRESSOR"/>
    <property type="match status" value="1"/>
</dbReference>
<dbReference type="InterPro" id="IPR039418">
    <property type="entry name" value="LexA-like"/>
</dbReference>
<dbReference type="GO" id="GO:0006355">
    <property type="term" value="P:regulation of DNA-templated transcription"/>
    <property type="evidence" value="ECO:0007669"/>
    <property type="project" value="InterPro"/>
</dbReference>
<proteinExistence type="inferred from homology"/>
<dbReference type="Gene3D" id="2.10.109.10">
    <property type="entry name" value="Umud Fragment, subunit A"/>
    <property type="match status" value="1"/>
</dbReference>
<dbReference type="InterPro" id="IPR015927">
    <property type="entry name" value="Peptidase_S24_S26A/B/C"/>
</dbReference>
<dbReference type="Pfam" id="PF00717">
    <property type="entry name" value="Peptidase_S24"/>
    <property type="match status" value="1"/>
</dbReference>
<dbReference type="InterPro" id="IPR036286">
    <property type="entry name" value="LexA/Signal_pep-like_sf"/>
</dbReference>
<dbReference type="InterPro" id="IPR050077">
    <property type="entry name" value="LexA_repressor"/>
</dbReference>
<keyword evidence="3 7" id="KW-0378">Hydrolase</keyword>
<dbReference type="RefSeq" id="WP_091343479.1">
    <property type="nucleotide sequence ID" value="NZ_FNRM01000006.1"/>
</dbReference>
<comment type="similarity">
    <text evidence="1 7">Belongs to the peptidase S24 family.</text>
</comment>
<keyword evidence="5" id="KW-0234">DNA repair</keyword>
<dbReference type="AlphaFoldDB" id="A0A1H4E258"/>
<protein>
    <submittedName>
        <fullName evidence="9">DNA polymerase V</fullName>
    </submittedName>
</protein>
<keyword evidence="6" id="KW-0742">SOS response</keyword>
<evidence type="ECO:0000256" key="7">
    <source>
        <dbReference type="RuleBase" id="RU003991"/>
    </source>
</evidence>
<keyword evidence="10" id="KW-1185">Reference proteome</keyword>
<name>A0A1H4E258_ALKAM</name>
<keyword evidence="4 7" id="KW-0068">Autocatalytic cleavage</keyword>
<dbReference type="GO" id="GO:0003677">
    <property type="term" value="F:DNA binding"/>
    <property type="evidence" value="ECO:0007669"/>
    <property type="project" value="InterPro"/>
</dbReference>
<dbReference type="NCBIfam" id="NF007621">
    <property type="entry name" value="PRK10276.1"/>
    <property type="match status" value="1"/>
</dbReference>
<dbReference type="EMBL" id="FNRM01000006">
    <property type="protein sequence ID" value="SEA79134.1"/>
    <property type="molecule type" value="Genomic_DNA"/>
</dbReference>
<feature type="domain" description="Peptidase S24/S26A/S26B/S26C" evidence="8">
    <location>
        <begin position="30"/>
        <end position="143"/>
    </location>
</feature>
<dbReference type="InterPro" id="IPR006197">
    <property type="entry name" value="Peptidase_S24_LexA"/>
</dbReference>
<evidence type="ECO:0000256" key="4">
    <source>
        <dbReference type="ARBA" id="ARBA00022813"/>
    </source>
</evidence>
<dbReference type="STRING" id="152573.SAMN04488051_106178"/>
<keyword evidence="2" id="KW-0227">DNA damage</keyword>
<evidence type="ECO:0000256" key="5">
    <source>
        <dbReference type="ARBA" id="ARBA00023204"/>
    </source>
</evidence>
<gene>
    <name evidence="9" type="ORF">SAMN04488051_106178</name>
</gene>
<dbReference type="Proteomes" id="UP000198773">
    <property type="component" value="Unassembled WGS sequence"/>
</dbReference>
<dbReference type="GO" id="GO:0006281">
    <property type="term" value="P:DNA repair"/>
    <property type="evidence" value="ECO:0007669"/>
    <property type="project" value="UniProtKB-KW"/>
</dbReference>
<dbReference type="SUPFAM" id="SSF51306">
    <property type="entry name" value="LexA/Signal peptidase"/>
    <property type="match status" value="1"/>
</dbReference>
<organism evidence="9 10">
    <name type="scientific">Alkalimonas amylolytica</name>
    <dbReference type="NCBI Taxonomy" id="152573"/>
    <lineage>
        <taxon>Bacteria</taxon>
        <taxon>Pseudomonadati</taxon>
        <taxon>Pseudomonadota</taxon>
        <taxon>Gammaproteobacteria</taxon>
        <taxon>Alkalimonas</taxon>
    </lineage>
</organism>